<proteinExistence type="inferred from homology"/>
<sequence length="326" mass="36894">MSDINAKGNPLLQIDTGFRSYLKAYTRSYQSHMVDGSLDYAFESDFAVRQKIMSLGGSAKLFKAVNTQDIAAEAKHLFVKCDQVGPLKYPEIYDKVRKCAERLELIVPIVFVREDMDRPLAYSIASDLIEPCIVLTKQLVEFCSDDELMLLMGSECGRVQNNHCTYNMAYTYLKTNNEVYRPIEQFYTQTIGSQLYSALVQWVKYADVTANRAGIICLDKPGQYLNIMCGLYRKGYVDFYGRSEPGINFDEMNKLSEQIHGSASRNLSIGKNLSDVERCLLASYEFLYCKTLYSWREDVVDIEGHAESGQICDVRTSVIVGNGGQL</sequence>
<dbReference type="EMBL" id="JEOB01000002">
    <property type="protein sequence ID" value="EXM39503.1"/>
    <property type="molecule type" value="Genomic_DNA"/>
</dbReference>
<feature type="domain" description="Peptidase M48" evidence="7">
    <location>
        <begin position="90"/>
        <end position="179"/>
    </location>
</feature>
<keyword evidence="2" id="KW-0479">Metal-binding</keyword>
<keyword evidence="4 6" id="KW-0862">Zinc</keyword>
<gene>
    <name evidence="8" type="ORF">RASY3_06365</name>
</gene>
<name>A0A011VY95_RUMAL</name>
<dbReference type="GO" id="GO:0006508">
    <property type="term" value="P:proteolysis"/>
    <property type="evidence" value="ECO:0007669"/>
    <property type="project" value="UniProtKB-KW"/>
</dbReference>
<dbReference type="InterPro" id="IPR001915">
    <property type="entry name" value="Peptidase_M48"/>
</dbReference>
<evidence type="ECO:0000313" key="8">
    <source>
        <dbReference type="EMBL" id="EXM39503.1"/>
    </source>
</evidence>
<comment type="cofactor">
    <cofactor evidence="6">
        <name>Zn(2+)</name>
        <dbReference type="ChEBI" id="CHEBI:29105"/>
    </cofactor>
    <text evidence="6">Binds 1 zinc ion per subunit.</text>
</comment>
<reference evidence="8 9" key="1">
    <citation type="submission" date="2013-06" db="EMBL/GenBank/DDBJ databases">
        <title>Rumen cellulosomics: divergent fiber-degrading strategies revealed by comparative genome-wide analysis of six Ruminococcal strains.</title>
        <authorList>
            <person name="Dassa B."/>
            <person name="Borovok I."/>
            <person name="Lamed R."/>
            <person name="Flint H."/>
            <person name="Yeoman C.J."/>
            <person name="White B."/>
            <person name="Bayer E.A."/>
        </authorList>
    </citation>
    <scope>NUCLEOTIDE SEQUENCE [LARGE SCALE GENOMIC DNA]</scope>
    <source>
        <strain evidence="8 9">SY3</strain>
    </source>
</reference>
<keyword evidence="5 6" id="KW-0482">Metalloprotease</keyword>
<dbReference type="RefSeq" id="WP_037286163.1">
    <property type="nucleotide sequence ID" value="NZ_JEOB01000002.1"/>
</dbReference>
<evidence type="ECO:0000256" key="5">
    <source>
        <dbReference type="ARBA" id="ARBA00023049"/>
    </source>
</evidence>
<organism evidence="8 9">
    <name type="scientific">Ruminococcus albus SY3</name>
    <dbReference type="NCBI Taxonomy" id="1341156"/>
    <lineage>
        <taxon>Bacteria</taxon>
        <taxon>Bacillati</taxon>
        <taxon>Bacillota</taxon>
        <taxon>Clostridia</taxon>
        <taxon>Eubacteriales</taxon>
        <taxon>Oscillospiraceae</taxon>
        <taxon>Ruminococcus</taxon>
    </lineage>
</organism>
<evidence type="ECO:0000256" key="3">
    <source>
        <dbReference type="ARBA" id="ARBA00022801"/>
    </source>
</evidence>
<accession>A0A011VY95</accession>
<evidence type="ECO:0000256" key="4">
    <source>
        <dbReference type="ARBA" id="ARBA00022833"/>
    </source>
</evidence>
<dbReference type="Pfam" id="PF01435">
    <property type="entry name" value="Peptidase_M48"/>
    <property type="match status" value="1"/>
</dbReference>
<evidence type="ECO:0000256" key="2">
    <source>
        <dbReference type="ARBA" id="ARBA00022723"/>
    </source>
</evidence>
<evidence type="ECO:0000256" key="6">
    <source>
        <dbReference type="RuleBase" id="RU003983"/>
    </source>
</evidence>
<dbReference type="GO" id="GO:0046872">
    <property type="term" value="F:metal ion binding"/>
    <property type="evidence" value="ECO:0007669"/>
    <property type="project" value="UniProtKB-KW"/>
</dbReference>
<evidence type="ECO:0000256" key="1">
    <source>
        <dbReference type="ARBA" id="ARBA00022670"/>
    </source>
</evidence>
<dbReference type="Gene3D" id="3.30.2010.10">
    <property type="entry name" value="Metalloproteases ('zincins'), catalytic domain"/>
    <property type="match status" value="1"/>
</dbReference>
<comment type="caution">
    <text evidence="8">The sequence shown here is derived from an EMBL/GenBank/DDBJ whole genome shotgun (WGS) entry which is preliminary data.</text>
</comment>
<dbReference type="OrthoDB" id="9810445at2"/>
<dbReference type="AlphaFoldDB" id="A0A011VY95"/>
<comment type="similarity">
    <text evidence="6">Belongs to the peptidase M48 family.</text>
</comment>
<keyword evidence="1 6" id="KW-0645">Protease</keyword>
<protein>
    <recommendedName>
        <fullName evidence="7">Peptidase M48 domain-containing protein</fullName>
    </recommendedName>
</protein>
<evidence type="ECO:0000259" key="7">
    <source>
        <dbReference type="Pfam" id="PF01435"/>
    </source>
</evidence>
<keyword evidence="3 6" id="KW-0378">Hydrolase</keyword>
<dbReference type="Proteomes" id="UP000021369">
    <property type="component" value="Unassembled WGS sequence"/>
</dbReference>
<dbReference type="GO" id="GO:0004222">
    <property type="term" value="F:metalloendopeptidase activity"/>
    <property type="evidence" value="ECO:0007669"/>
    <property type="project" value="InterPro"/>
</dbReference>
<keyword evidence="9" id="KW-1185">Reference proteome</keyword>
<dbReference type="PATRIC" id="fig|1341156.4.peg.1689"/>
<evidence type="ECO:0000313" key="9">
    <source>
        <dbReference type="Proteomes" id="UP000021369"/>
    </source>
</evidence>